<dbReference type="NCBIfam" id="NF007561">
    <property type="entry name" value="PRK10188.1"/>
    <property type="match status" value="1"/>
</dbReference>
<dbReference type="Pfam" id="PF03472">
    <property type="entry name" value="Autoind_bind"/>
    <property type="match status" value="1"/>
</dbReference>
<accession>A0ABX0VQJ8</accession>
<name>A0ABX0VQJ8_9ENTR</name>
<gene>
    <name evidence="5" type="primary">sdiA</name>
    <name evidence="5" type="ORF">E2L00_17735</name>
</gene>
<dbReference type="InterPro" id="IPR016032">
    <property type="entry name" value="Sig_transdc_resp-reg_C-effctor"/>
</dbReference>
<sequence>MPDCDFFSWRRETLDAFQSITEACEVTTTVHRYTQSLEFDYFAFCVRHPVPFTRPKMSVFSSYPQAWLEHYQAENYFAIDPVLKPVNFMRGFLPWNDHLFVDTPALWDAARDHGLRQGITQCVMSPSRAAGLLSVSRSSLKGKLLPDDELNARLQYVAELSLMTLTRLADPSVDGLTMKLSKRELEILQWTGEGKTSAEVAMILSISENTVNFHQKNMQKKFNAPNKTQIACYAAAIGII</sequence>
<dbReference type="PROSITE" id="PS50043">
    <property type="entry name" value="HTH_LUXR_2"/>
    <property type="match status" value="1"/>
</dbReference>
<dbReference type="SUPFAM" id="SSF75516">
    <property type="entry name" value="Pheromone-binding domain of LuxR-like quorum-sensing transcription factors"/>
    <property type="match status" value="1"/>
</dbReference>
<dbReference type="Gene3D" id="1.10.10.10">
    <property type="entry name" value="Winged helix-like DNA-binding domain superfamily/Winged helix DNA-binding domain"/>
    <property type="match status" value="1"/>
</dbReference>
<keyword evidence="2" id="KW-0238">DNA-binding</keyword>
<evidence type="ECO:0000256" key="1">
    <source>
        <dbReference type="ARBA" id="ARBA00023015"/>
    </source>
</evidence>
<dbReference type="InterPro" id="IPR005143">
    <property type="entry name" value="TF_LuxR_autoind-bd_dom"/>
</dbReference>
<keyword evidence="3" id="KW-0804">Transcription</keyword>
<dbReference type="Gene3D" id="3.30.450.80">
    <property type="entry name" value="Transcription factor LuxR-like, autoinducer-binding domain"/>
    <property type="match status" value="1"/>
</dbReference>
<dbReference type="InterPro" id="IPR000792">
    <property type="entry name" value="Tscrpt_reg_LuxR_C"/>
</dbReference>
<dbReference type="RefSeq" id="WP_167613948.1">
    <property type="nucleotide sequence ID" value="NZ_SOYS01000009.1"/>
</dbReference>
<evidence type="ECO:0000313" key="5">
    <source>
        <dbReference type="EMBL" id="NIY49293.1"/>
    </source>
</evidence>
<evidence type="ECO:0000313" key="6">
    <source>
        <dbReference type="Proteomes" id="UP000697927"/>
    </source>
</evidence>
<proteinExistence type="predicted"/>
<dbReference type="InterPro" id="IPR036388">
    <property type="entry name" value="WH-like_DNA-bd_sf"/>
</dbReference>
<evidence type="ECO:0000256" key="2">
    <source>
        <dbReference type="ARBA" id="ARBA00023125"/>
    </source>
</evidence>
<dbReference type="PANTHER" id="PTHR44688:SF16">
    <property type="entry name" value="DNA-BINDING TRANSCRIPTIONAL ACTIVATOR DEVR_DOSR"/>
    <property type="match status" value="1"/>
</dbReference>
<keyword evidence="1" id="KW-0805">Transcription regulation</keyword>
<reference evidence="5 6" key="1">
    <citation type="journal article" date="2020" name="Microorganisms">
        <title>Polyphasic Characterisation of Cedecea colo sp. nov., a New Enteric Bacterium Isolated from the Koala Hindgut.</title>
        <authorList>
            <person name="Boath J.M."/>
            <person name="Dakhal S."/>
            <person name="Van T.T.H."/>
            <person name="Moore R.J."/>
            <person name="Dekiwadia C."/>
            <person name="Macreadie I.G."/>
        </authorList>
    </citation>
    <scope>NUCLEOTIDE SEQUENCE [LARGE SCALE GENOMIC DNA]</scope>
    <source>
        <strain evidence="5 6">ZA</strain>
    </source>
</reference>
<protein>
    <submittedName>
        <fullName evidence="5">Transcriptional regulator SdiA</fullName>
    </submittedName>
</protein>
<dbReference type="SUPFAM" id="SSF46894">
    <property type="entry name" value="C-terminal effector domain of the bipartite response regulators"/>
    <property type="match status" value="1"/>
</dbReference>
<dbReference type="PANTHER" id="PTHR44688">
    <property type="entry name" value="DNA-BINDING TRANSCRIPTIONAL ACTIVATOR DEVR_DOSR"/>
    <property type="match status" value="1"/>
</dbReference>
<keyword evidence="6" id="KW-1185">Reference proteome</keyword>
<evidence type="ECO:0000256" key="3">
    <source>
        <dbReference type="ARBA" id="ARBA00023163"/>
    </source>
</evidence>
<dbReference type="PROSITE" id="PS00622">
    <property type="entry name" value="HTH_LUXR_1"/>
    <property type="match status" value="1"/>
</dbReference>
<comment type="caution">
    <text evidence="5">The sequence shown here is derived from an EMBL/GenBank/DDBJ whole genome shotgun (WGS) entry which is preliminary data.</text>
</comment>
<dbReference type="PRINTS" id="PR00038">
    <property type="entry name" value="HTHLUXR"/>
</dbReference>
<feature type="domain" description="HTH luxR-type" evidence="4">
    <location>
        <begin position="173"/>
        <end position="238"/>
    </location>
</feature>
<dbReference type="SMART" id="SM00421">
    <property type="entry name" value="HTH_LUXR"/>
    <property type="match status" value="1"/>
</dbReference>
<organism evidence="5 6">
    <name type="scientific">Cedecea colo</name>
    <dbReference type="NCBI Taxonomy" id="2552946"/>
    <lineage>
        <taxon>Bacteria</taxon>
        <taxon>Pseudomonadati</taxon>
        <taxon>Pseudomonadota</taxon>
        <taxon>Gammaproteobacteria</taxon>
        <taxon>Enterobacterales</taxon>
        <taxon>Enterobacteriaceae</taxon>
        <taxon>Cedecea</taxon>
    </lineage>
</organism>
<dbReference type="EMBL" id="SOYS01000009">
    <property type="protein sequence ID" value="NIY49293.1"/>
    <property type="molecule type" value="Genomic_DNA"/>
</dbReference>
<dbReference type="Proteomes" id="UP000697927">
    <property type="component" value="Unassembled WGS sequence"/>
</dbReference>
<evidence type="ECO:0000259" key="4">
    <source>
        <dbReference type="PROSITE" id="PS50043"/>
    </source>
</evidence>
<dbReference type="CDD" id="cd06170">
    <property type="entry name" value="LuxR_C_like"/>
    <property type="match status" value="1"/>
</dbReference>
<dbReference type="InterPro" id="IPR036693">
    <property type="entry name" value="TF_LuxR_autoind-bd_dom_sf"/>
</dbReference>
<dbReference type="Pfam" id="PF00196">
    <property type="entry name" value="GerE"/>
    <property type="match status" value="1"/>
</dbReference>